<accession>A0ABW4Z1P1</accession>
<dbReference type="RefSeq" id="WP_213351237.1">
    <property type="nucleotide sequence ID" value="NZ_JAHBGB010000006.1"/>
</dbReference>
<evidence type="ECO:0000313" key="1">
    <source>
        <dbReference type="EMBL" id="MFD2142311.1"/>
    </source>
</evidence>
<organism evidence="1 2">
    <name type="scientific">Ancylobacter oerskovii</name>
    <dbReference type="NCBI Taxonomy" id="459519"/>
    <lineage>
        <taxon>Bacteria</taxon>
        <taxon>Pseudomonadati</taxon>
        <taxon>Pseudomonadota</taxon>
        <taxon>Alphaproteobacteria</taxon>
        <taxon>Hyphomicrobiales</taxon>
        <taxon>Xanthobacteraceae</taxon>
        <taxon>Ancylobacter</taxon>
    </lineage>
</organism>
<name>A0ABW4Z1P1_9HYPH</name>
<dbReference type="Proteomes" id="UP001597299">
    <property type="component" value="Unassembled WGS sequence"/>
</dbReference>
<keyword evidence="2" id="KW-1185">Reference proteome</keyword>
<reference evidence="2" key="1">
    <citation type="journal article" date="2019" name="Int. J. Syst. Evol. Microbiol.">
        <title>The Global Catalogue of Microorganisms (GCM) 10K type strain sequencing project: providing services to taxonomists for standard genome sequencing and annotation.</title>
        <authorList>
            <consortium name="The Broad Institute Genomics Platform"/>
            <consortium name="The Broad Institute Genome Sequencing Center for Infectious Disease"/>
            <person name="Wu L."/>
            <person name="Ma J."/>
        </authorList>
    </citation>
    <scope>NUCLEOTIDE SEQUENCE [LARGE SCALE GENOMIC DNA]</scope>
    <source>
        <strain evidence="2">CCM 7435</strain>
    </source>
</reference>
<dbReference type="EMBL" id="JBHUHD010000001">
    <property type="protein sequence ID" value="MFD2142311.1"/>
    <property type="molecule type" value="Genomic_DNA"/>
</dbReference>
<protein>
    <submittedName>
        <fullName evidence="1">Uncharacterized protein</fullName>
    </submittedName>
</protein>
<proteinExistence type="predicted"/>
<evidence type="ECO:0000313" key="2">
    <source>
        <dbReference type="Proteomes" id="UP001597299"/>
    </source>
</evidence>
<comment type="caution">
    <text evidence="1">The sequence shown here is derived from an EMBL/GenBank/DDBJ whole genome shotgun (WGS) entry which is preliminary data.</text>
</comment>
<gene>
    <name evidence="1" type="ORF">ACFSNC_18035</name>
</gene>
<sequence>MMREIQILAGFTGYPNGKKRAFSPGVENVAEDYADLLVEKGLAKEIPTKTAPAKAAKDGDEK</sequence>